<evidence type="ECO:0000256" key="8">
    <source>
        <dbReference type="ARBA" id="ARBA00023316"/>
    </source>
</evidence>
<evidence type="ECO:0000256" key="2">
    <source>
        <dbReference type="ARBA" id="ARBA00022670"/>
    </source>
</evidence>
<evidence type="ECO:0000256" key="1">
    <source>
        <dbReference type="ARBA" id="ARBA00001362"/>
    </source>
</evidence>
<proteinExistence type="inferred from homology"/>
<dbReference type="SUPFAM" id="SSF55166">
    <property type="entry name" value="Hedgehog/DD-peptidase"/>
    <property type="match status" value="1"/>
</dbReference>
<keyword evidence="3 9" id="KW-0479">Metal-binding</keyword>
<comment type="function">
    <text evidence="9 10">Catalyzes hydrolysis of the D-alanyl-D-alanine dipeptide.</text>
</comment>
<evidence type="ECO:0000313" key="11">
    <source>
        <dbReference type="EMBL" id="GFZ78524.1"/>
    </source>
</evidence>
<dbReference type="CDD" id="cd14817">
    <property type="entry name" value="D-Ala-D-Ala_dipeptidase_VanX"/>
    <property type="match status" value="1"/>
</dbReference>
<dbReference type="GO" id="GO:0008270">
    <property type="term" value="F:zinc ion binding"/>
    <property type="evidence" value="ECO:0007669"/>
    <property type="project" value="UniProtKB-UniRule"/>
</dbReference>
<keyword evidence="7 9" id="KW-0482">Metalloprotease</keyword>
<keyword evidence="12" id="KW-1185">Reference proteome</keyword>
<evidence type="ECO:0000256" key="3">
    <source>
        <dbReference type="ARBA" id="ARBA00022723"/>
    </source>
</evidence>
<feature type="site" description="Transition state stabilizer" evidence="9">
    <location>
        <position position="97"/>
    </location>
</feature>
<dbReference type="GO" id="GO:0006508">
    <property type="term" value="P:proteolysis"/>
    <property type="evidence" value="ECO:0007669"/>
    <property type="project" value="UniProtKB-KW"/>
</dbReference>
<evidence type="ECO:0000313" key="12">
    <source>
        <dbReference type="Proteomes" id="UP000598120"/>
    </source>
</evidence>
<accession>A0A8J2TKR9</accession>
<keyword evidence="6 9" id="KW-0224">Dipeptidase</keyword>
<dbReference type="PANTHER" id="PTHR43126">
    <property type="entry name" value="D-ALANYL-D-ALANINE DIPEPTIDASE"/>
    <property type="match status" value="1"/>
</dbReference>
<comment type="cofactor">
    <cofactor evidence="9">
        <name>Zn(2+)</name>
        <dbReference type="ChEBI" id="CHEBI:29105"/>
    </cofactor>
    <text evidence="9">Binds 1 zinc ion per subunit.</text>
</comment>
<comment type="catalytic activity">
    <reaction evidence="1 9 10">
        <text>D-alanyl-D-alanine + H2O = 2 D-alanine</text>
        <dbReference type="Rhea" id="RHEA:20661"/>
        <dbReference type="ChEBI" id="CHEBI:15377"/>
        <dbReference type="ChEBI" id="CHEBI:57416"/>
        <dbReference type="ChEBI" id="CHEBI:57822"/>
        <dbReference type="EC" id="3.4.13.22"/>
    </reaction>
</comment>
<dbReference type="Proteomes" id="UP000598120">
    <property type="component" value="Unassembled WGS sequence"/>
</dbReference>
<dbReference type="InterPro" id="IPR000755">
    <property type="entry name" value="A_A_dipeptidase"/>
</dbReference>
<feature type="binding site" evidence="9">
    <location>
        <position position="210"/>
    </location>
    <ligand>
        <name>Zn(2+)</name>
        <dbReference type="ChEBI" id="CHEBI:29105"/>
        <note>catalytic</note>
    </ligand>
</feature>
<dbReference type="GO" id="GO:0071555">
    <property type="term" value="P:cell wall organization"/>
    <property type="evidence" value="ECO:0007669"/>
    <property type="project" value="UniProtKB-KW"/>
</dbReference>
<dbReference type="HAMAP" id="MF_01924">
    <property type="entry name" value="A_A_dipeptidase"/>
    <property type="match status" value="1"/>
</dbReference>
<dbReference type="GO" id="GO:0008237">
    <property type="term" value="F:metallopeptidase activity"/>
    <property type="evidence" value="ECO:0007669"/>
    <property type="project" value="UniProtKB-KW"/>
</dbReference>
<keyword evidence="4 9" id="KW-0378">Hydrolase</keyword>
<dbReference type="GO" id="GO:0160237">
    <property type="term" value="F:D-Ala-D-Ala dipeptidase activity"/>
    <property type="evidence" value="ECO:0007669"/>
    <property type="project" value="UniProtKB-EC"/>
</dbReference>
<keyword evidence="8 10" id="KW-0961">Cell wall biogenesis/degradation</keyword>
<evidence type="ECO:0000256" key="10">
    <source>
        <dbReference type="PIRNR" id="PIRNR026671"/>
    </source>
</evidence>
<reference evidence="11 12" key="1">
    <citation type="journal article" date="2014" name="Int. J. Syst. Evol. Microbiol.">
        <title>Complete genome sequence of Corynebacterium casei LMG S-19264T (=DSM 44701T), isolated from a smear-ripened cheese.</title>
        <authorList>
            <consortium name="US DOE Joint Genome Institute (JGI-PGF)"/>
            <person name="Walter F."/>
            <person name="Albersmeier A."/>
            <person name="Kalinowski J."/>
            <person name="Ruckert C."/>
        </authorList>
    </citation>
    <scope>NUCLEOTIDE SEQUENCE [LARGE SCALE GENOMIC DNA]</scope>
    <source>
        <strain evidence="11 12">CGMCC 1.15295</strain>
    </source>
</reference>
<comment type="similarity">
    <text evidence="9 10">Belongs to the peptidase M15D family.</text>
</comment>
<dbReference type="PIRSF" id="PIRSF026671">
    <property type="entry name" value="AA_dipeptidase"/>
    <property type="match status" value="1"/>
</dbReference>
<feature type="active site" description="Proton donor/acceptor" evidence="9">
    <location>
        <position position="207"/>
    </location>
</feature>
<dbReference type="Gene3D" id="3.30.1380.10">
    <property type="match status" value="1"/>
</dbReference>
<keyword evidence="2 9" id="KW-0645">Protease</keyword>
<dbReference type="InterPro" id="IPR009045">
    <property type="entry name" value="Zn_M74/Hedgehog-like"/>
</dbReference>
<evidence type="ECO:0000256" key="6">
    <source>
        <dbReference type="ARBA" id="ARBA00022997"/>
    </source>
</evidence>
<feature type="binding site" evidence="9">
    <location>
        <position position="142"/>
    </location>
    <ligand>
        <name>Zn(2+)</name>
        <dbReference type="ChEBI" id="CHEBI:29105"/>
        <note>catalytic</note>
    </ligand>
</feature>
<dbReference type="EC" id="3.4.13.22" evidence="9 10"/>
<evidence type="ECO:0000256" key="5">
    <source>
        <dbReference type="ARBA" id="ARBA00022833"/>
    </source>
</evidence>
<feature type="binding site" evidence="9">
    <location>
        <position position="149"/>
    </location>
    <ligand>
        <name>Zn(2+)</name>
        <dbReference type="ChEBI" id="CHEBI:29105"/>
        <note>catalytic</note>
    </ligand>
</feature>
<dbReference type="AlphaFoldDB" id="A0A8J2TKR9"/>
<dbReference type="EMBL" id="BMIC01000001">
    <property type="protein sequence ID" value="GFZ78524.1"/>
    <property type="molecule type" value="Genomic_DNA"/>
</dbReference>
<dbReference type="RefSeq" id="WP_188604769.1">
    <property type="nucleotide sequence ID" value="NZ_BMIC01000001.1"/>
</dbReference>
<gene>
    <name evidence="11" type="primary">pcgL</name>
    <name evidence="11" type="ORF">GCM10011531_05110</name>
</gene>
<keyword evidence="5 9" id="KW-0862">Zinc</keyword>
<evidence type="ECO:0000256" key="4">
    <source>
        <dbReference type="ARBA" id="ARBA00022801"/>
    </source>
</evidence>
<dbReference type="PANTHER" id="PTHR43126:SF1">
    <property type="entry name" value="D-ALANYL-D-ALANINE DIPEPTIDASE"/>
    <property type="match status" value="1"/>
</dbReference>
<organism evidence="11 12">
    <name type="scientific">Aquaticitalea lipolytica</name>
    <dbReference type="NCBI Taxonomy" id="1247562"/>
    <lineage>
        <taxon>Bacteria</taxon>
        <taxon>Pseudomonadati</taxon>
        <taxon>Bacteroidota</taxon>
        <taxon>Flavobacteriia</taxon>
        <taxon>Flavobacteriales</taxon>
        <taxon>Flavobacteriaceae</taxon>
        <taxon>Aquaticitalea</taxon>
    </lineage>
</organism>
<comment type="caution">
    <text evidence="11">The sequence shown here is derived from an EMBL/GenBank/DDBJ whole genome shotgun (WGS) entry which is preliminary data.</text>
</comment>
<protein>
    <recommendedName>
        <fullName evidence="9 10">D-alanyl-D-alanine dipeptidase</fullName>
        <shortName evidence="9 10">D-Ala-D-Ala dipeptidase</shortName>
        <ecNumber evidence="9 10">3.4.13.22</ecNumber>
    </recommendedName>
</protein>
<evidence type="ECO:0000256" key="7">
    <source>
        <dbReference type="ARBA" id="ARBA00023049"/>
    </source>
</evidence>
<dbReference type="Pfam" id="PF01427">
    <property type="entry name" value="Peptidase_M15"/>
    <property type="match status" value="1"/>
</dbReference>
<sequence>MRLKHNIIIVAFISIAFAFTKQDVPVLPEGFVYVKSVIPDLDVELRYYTSNNFVGDTIDGYASNELILTEQAAQALRLVKEELEVQNICLKVYDGYRPQRAVNHFMHWATDLNDTINKQQFYPDVAKKDLFKEEYIATRSGHSRGSTLDLTLTDGKTGVPLDMGSPYDFFGEQSWVDYDNITEAQKANRQLLQTVMLKHNFRNYPKEWWHFTLRWEPFPDTYFDFVVE</sequence>
<evidence type="ECO:0000256" key="9">
    <source>
        <dbReference type="HAMAP-Rule" id="MF_01924"/>
    </source>
</evidence>
<name>A0A8J2TKR9_9FLAO</name>